<dbReference type="InterPro" id="IPR036388">
    <property type="entry name" value="WH-like_DNA-bd_sf"/>
</dbReference>
<dbReference type="Pfam" id="PF08281">
    <property type="entry name" value="Sigma70_r4_2"/>
    <property type="match status" value="1"/>
</dbReference>
<dbReference type="CDD" id="cd06171">
    <property type="entry name" value="Sigma70_r4"/>
    <property type="match status" value="1"/>
</dbReference>
<dbReference type="AlphaFoldDB" id="A0A9D2HQ36"/>
<dbReference type="PANTHER" id="PTHR43133">
    <property type="entry name" value="RNA POLYMERASE ECF-TYPE SIGMA FACTO"/>
    <property type="match status" value="1"/>
</dbReference>
<evidence type="ECO:0000256" key="3">
    <source>
        <dbReference type="ARBA" id="ARBA00023082"/>
    </source>
</evidence>
<dbReference type="GO" id="GO:0006352">
    <property type="term" value="P:DNA-templated transcription initiation"/>
    <property type="evidence" value="ECO:0007669"/>
    <property type="project" value="InterPro"/>
</dbReference>
<accession>A0A9D2HQ36</accession>
<dbReference type="InterPro" id="IPR013249">
    <property type="entry name" value="RNA_pol_sigma70_r4_t2"/>
</dbReference>
<gene>
    <name evidence="7" type="ORF">H9785_04815</name>
</gene>
<reference evidence="7" key="2">
    <citation type="submission" date="2021-04" db="EMBL/GenBank/DDBJ databases">
        <authorList>
            <person name="Gilroy R."/>
        </authorList>
    </citation>
    <scope>NUCLEOTIDE SEQUENCE</scope>
    <source>
        <strain evidence="7">ChiHecec1B25-7008</strain>
    </source>
</reference>
<feature type="domain" description="RNA polymerase sigma-70 region 2" evidence="5">
    <location>
        <begin position="11"/>
        <end position="77"/>
    </location>
</feature>
<organism evidence="7 8">
    <name type="scientific">Candidatus Bacteroides intestinavium</name>
    <dbReference type="NCBI Taxonomy" id="2838469"/>
    <lineage>
        <taxon>Bacteria</taxon>
        <taxon>Pseudomonadati</taxon>
        <taxon>Bacteroidota</taxon>
        <taxon>Bacteroidia</taxon>
        <taxon>Bacteroidales</taxon>
        <taxon>Bacteroidaceae</taxon>
        <taxon>Bacteroides</taxon>
    </lineage>
</organism>
<proteinExistence type="inferred from homology"/>
<dbReference type="InterPro" id="IPR013325">
    <property type="entry name" value="RNA_pol_sigma_r2"/>
</dbReference>
<dbReference type="SUPFAM" id="SSF88946">
    <property type="entry name" value="Sigma2 domain of RNA polymerase sigma factors"/>
    <property type="match status" value="1"/>
</dbReference>
<evidence type="ECO:0000313" key="7">
    <source>
        <dbReference type="EMBL" id="HJA83274.1"/>
    </source>
</evidence>
<dbReference type="SUPFAM" id="SSF88659">
    <property type="entry name" value="Sigma3 and sigma4 domains of RNA polymerase sigma factors"/>
    <property type="match status" value="1"/>
</dbReference>
<keyword evidence="4" id="KW-0804">Transcription</keyword>
<dbReference type="Gene3D" id="1.10.10.10">
    <property type="entry name" value="Winged helix-like DNA-binding domain superfamily/Winged helix DNA-binding domain"/>
    <property type="match status" value="1"/>
</dbReference>
<dbReference type="GO" id="GO:0016987">
    <property type="term" value="F:sigma factor activity"/>
    <property type="evidence" value="ECO:0007669"/>
    <property type="project" value="UniProtKB-KW"/>
</dbReference>
<evidence type="ECO:0000259" key="5">
    <source>
        <dbReference type="Pfam" id="PF04542"/>
    </source>
</evidence>
<evidence type="ECO:0000256" key="1">
    <source>
        <dbReference type="ARBA" id="ARBA00010641"/>
    </source>
</evidence>
<dbReference type="Pfam" id="PF04542">
    <property type="entry name" value="Sigma70_r2"/>
    <property type="match status" value="1"/>
</dbReference>
<protein>
    <submittedName>
        <fullName evidence="7">RNA polymerase sigma factor</fullName>
    </submittedName>
</protein>
<feature type="domain" description="RNA polymerase sigma factor 70 region 4 type 2" evidence="6">
    <location>
        <begin position="102"/>
        <end position="152"/>
    </location>
</feature>
<dbReference type="InterPro" id="IPR007627">
    <property type="entry name" value="RNA_pol_sigma70_r2"/>
</dbReference>
<comment type="similarity">
    <text evidence="1">Belongs to the sigma-70 factor family. ECF subfamily.</text>
</comment>
<keyword evidence="3" id="KW-0731">Sigma factor</keyword>
<name>A0A9D2HQ36_9BACE</name>
<dbReference type="InterPro" id="IPR039425">
    <property type="entry name" value="RNA_pol_sigma-70-like"/>
</dbReference>
<dbReference type="PANTHER" id="PTHR43133:SF45">
    <property type="entry name" value="RNA POLYMERASE ECF-TYPE SIGMA FACTOR"/>
    <property type="match status" value="1"/>
</dbReference>
<evidence type="ECO:0000256" key="2">
    <source>
        <dbReference type="ARBA" id="ARBA00023015"/>
    </source>
</evidence>
<comment type="caution">
    <text evidence="7">The sequence shown here is derived from an EMBL/GenBank/DDBJ whole genome shotgun (WGS) entry which is preliminary data.</text>
</comment>
<dbReference type="InterPro" id="IPR014284">
    <property type="entry name" value="RNA_pol_sigma-70_dom"/>
</dbReference>
<evidence type="ECO:0000259" key="6">
    <source>
        <dbReference type="Pfam" id="PF08281"/>
    </source>
</evidence>
<dbReference type="InterPro" id="IPR013324">
    <property type="entry name" value="RNA_pol_sigma_r3/r4-like"/>
</dbReference>
<evidence type="ECO:0000256" key="4">
    <source>
        <dbReference type="ARBA" id="ARBA00023163"/>
    </source>
</evidence>
<keyword evidence="2" id="KW-0805">Transcription regulation</keyword>
<reference evidence="7" key="1">
    <citation type="journal article" date="2021" name="PeerJ">
        <title>Extensive microbial diversity within the chicken gut microbiome revealed by metagenomics and culture.</title>
        <authorList>
            <person name="Gilroy R."/>
            <person name="Ravi A."/>
            <person name="Getino M."/>
            <person name="Pursley I."/>
            <person name="Horton D.L."/>
            <person name="Alikhan N.F."/>
            <person name="Baker D."/>
            <person name="Gharbi K."/>
            <person name="Hall N."/>
            <person name="Watson M."/>
            <person name="Adriaenssens E.M."/>
            <person name="Foster-Nyarko E."/>
            <person name="Jarju S."/>
            <person name="Secka A."/>
            <person name="Antonio M."/>
            <person name="Oren A."/>
            <person name="Chaudhuri R.R."/>
            <person name="La Ragione R."/>
            <person name="Hildebrand F."/>
            <person name="Pallen M.J."/>
        </authorList>
    </citation>
    <scope>NUCLEOTIDE SEQUENCE</scope>
    <source>
        <strain evidence="7">ChiHecec1B25-7008</strain>
    </source>
</reference>
<dbReference type="NCBIfam" id="TIGR02937">
    <property type="entry name" value="sigma70-ECF"/>
    <property type="match status" value="1"/>
</dbReference>
<sequence length="158" mass="18747">METERKFAQMIREQKSTVYLVCYMFSKDSDEVDDLVQEVLINLWKGFARFEGRSDIRTWVYRVSLNTCISVDRRRKRNRTLPLTMDIDPFDENDADNRQTALLHRRISRLQPFDRAIVLLWLENLSYEEIGQIVGISTKNVSVRLVRIKEQLKSMSND</sequence>
<evidence type="ECO:0000313" key="8">
    <source>
        <dbReference type="Proteomes" id="UP000823860"/>
    </source>
</evidence>
<dbReference type="EMBL" id="DWZE01000060">
    <property type="protein sequence ID" value="HJA83274.1"/>
    <property type="molecule type" value="Genomic_DNA"/>
</dbReference>
<dbReference type="GO" id="GO:0003677">
    <property type="term" value="F:DNA binding"/>
    <property type="evidence" value="ECO:0007669"/>
    <property type="project" value="InterPro"/>
</dbReference>
<dbReference type="Proteomes" id="UP000823860">
    <property type="component" value="Unassembled WGS sequence"/>
</dbReference>
<dbReference type="Gene3D" id="1.10.1740.10">
    <property type="match status" value="1"/>
</dbReference>